<name>A0A3P9CZC8_9CICH</name>
<dbReference type="InterPro" id="IPR005821">
    <property type="entry name" value="Ion_trans_dom"/>
</dbReference>
<dbReference type="SUPFAM" id="SSF81324">
    <property type="entry name" value="Voltage-gated potassium channels"/>
    <property type="match status" value="2"/>
</dbReference>
<feature type="transmembrane region" description="Helical" evidence="5">
    <location>
        <begin position="134"/>
        <end position="155"/>
    </location>
</feature>
<organism evidence="7 8">
    <name type="scientific">Maylandia zebra</name>
    <name type="common">zebra mbuna</name>
    <dbReference type="NCBI Taxonomy" id="106582"/>
    <lineage>
        <taxon>Eukaryota</taxon>
        <taxon>Metazoa</taxon>
        <taxon>Chordata</taxon>
        <taxon>Craniata</taxon>
        <taxon>Vertebrata</taxon>
        <taxon>Euteleostomi</taxon>
        <taxon>Actinopterygii</taxon>
        <taxon>Neopterygii</taxon>
        <taxon>Teleostei</taxon>
        <taxon>Neoteleostei</taxon>
        <taxon>Acanthomorphata</taxon>
        <taxon>Ovalentaria</taxon>
        <taxon>Cichlomorphae</taxon>
        <taxon>Cichliformes</taxon>
        <taxon>Cichlidae</taxon>
        <taxon>African cichlids</taxon>
        <taxon>Pseudocrenilabrinae</taxon>
        <taxon>Haplochromini</taxon>
        <taxon>Maylandia</taxon>
        <taxon>Maylandia zebra complex</taxon>
    </lineage>
</organism>
<evidence type="ECO:0000256" key="4">
    <source>
        <dbReference type="ARBA" id="ARBA00023136"/>
    </source>
</evidence>
<dbReference type="Gene3D" id="1.20.120.350">
    <property type="entry name" value="Voltage-gated potassium channels. Chain C"/>
    <property type="match status" value="2"/>
</dbReference>
<evidence type="ECO:0000256" key="3">
    <source>
        <dbReference type="ARBA" id="ARBA00022989"/>
    </source>
</evidence>
<dbReference type="GO" id="GO:0005248">
    <property type="term" value="F:voltage-gated sodium channel activity"/>
    <property type="evidence" value="ECO:0007669"/>
    <property type="project" value="TreeGrafter"/>
</dbReference>
<feature type="transmembrane region" description="Helical" evidence="5">
    <location>
        <begin position="615"/>
        <end position="634"/>
    </location>
</feature>
<dbReference type="GO" id="GO:0019228">
    <property type="term" value="P:neuronal action potential"/>
    <property type="evidence" value="ECO:0007669"/>
    <property type="project" value="TreeGrafter"/>
</dbReference>
<dbReference type="InterPro" id="IPR027359">
    <property type="entry name" value="Volt_channel_dom_sf"/>
</dbReference>
<dbReference type="InterPro" id="IPR043203">
    <property type="entry name" value="VGCC_Ca_Na"/>
</dbReference>
<dbReference type="Ensembl" id="ENSMZET00005028199.1">
    <property type="protein sequence ID" value="ENSMZEP00005027327.1"/>
    <property type="gene ID" value="ENSMZEG00005020384.1"/>
</dbReference>
<keyword evidence="4 5" id="KW-0472">Membrane</keyword>
<dbReference type="Gene3D" id="1.10.287.70">
    <property type="match status" value="2"/>
</dbReference>
<keyword evidence="3 5" id="KW-1133">Transmembrane helix</keyword>
<evidence type="ECO:0000313" key="7">
    <source>
        <dbReference type="Ensembl" id="ENSMZEP00005027327.1"/>
    </source>
</evidence>
<proteinExistence type="predicted"/>
<dbReference type="GO" id="GO:0086010">
    <property type="term" value="P:membrane depolarization during action potential"/>
    <property type="evidence" value="ECO:0007669"/>
    <property type="project" value="TreeGrafter"/>
</dbReference>
<dbReference type="GeneTree" id="ENSGT00940000167873"/>
<feature type="domain" description="Ion transport" evidence="6">
    <location>
        <begin position="193"/>
        <end position="372"/>
    </location>
</feature>
<feature type="domain" description="Ion transport" evidence="6">
    <location>
        <begin position="135"/>
        <end position="176"/>
    </location>
</feature>
<feature type="transmembrane region" description="Helical" evidence="5">
    <location>
        <begin position="531"/>
        <end position="553"/>
    </location>
</feature>
<dbReference type="AlphaFoldDB" id="A0A3P9CZC8"/>
<dbReference type="Pfam" id="PF00520">
    <property type="entry name" value="Ion_trans"/>
    <property type="match status" value="3"/>
</dbReference>
<sequence>RHSISERICIEFVLKTAFVLYHSHLCKVTQKNLPKPAAHLETGKSLPLIYGDLPPQLLNIPLEDLDPFYQSRKTFMVLSKGNIINRFSADSSCYLLSPFNPLRTLFSLNSHTFFSIFILLRPRSTVLPGTRPSMYVYMAIFVFEALVKVVARGFCVGRFTFLRDPWNWLDIIIISTLKYSRNVIYRLNPLNAGRLKKTVEALVQSVKRLDCVIILTLFCLSILAMIGLQLFMGTLKNKCVIWSMNTNTTEFDFHNDTTSPENYYYIPGHPDPLVCGNRSDTECCPDGFTCVKAGRNPNFGYTSYDSFFWSLMSLFRLMMHDFWESLMQLTLRAAGKSYLIVFLFVFFPGCFFLLSLILAVVVVTRAEQEETQDAELCVAEAEEHHRPLCCTCTDAFLKGDCCGCWRWLKQQFHTFITNPFFDLVIIICIIVSTIFTAMEHYPMMVEFMETLVIAELVFRVIFAAEMIIKLVALGLHGYFQVRWHIFDFILVIISLVQLGLADVEGLSLLLLPFRVFRLARWWPMLHMFLKIVWASVGNLTLVLFITVFMFSVAGVQLFQSDYKANVCRISLDCQLPRWHMEDFFHTFMLVFRVLCGLCLESLWDCMEVSNDGMCVTFFMIVLIVGKLLVSLFTLNNLE</sequence>
<feature type="transmembrane region" description="Helical" evidence="5">
    <location>
        <begin position="415"/>
        <end position="435"/>
    </location>
</feature>
<evidence type="ECO:0000313" key="8">
    <source>
        <dbReference type="Proteomes" id="UP000265160"/>
    </source>
</evidence>
<feature type="transmembrane region" description="Helical" evidence="5">
    <location>
        <begin position="338"/>
        <end position="363"/>
    </location>
</feature>
<dbReference type="PANTHER" id="PTHR10037">
    <property type="entry name" value="VOLTAGE-GATED CATION CHANNEL CALCIUM AND SODIUM"/>
    <property type="match status" value="1"/>
</dbReference>
<comment type="subcellular location">
    <subcellularLocation>
        <location evidence="1">Membrane</location>
        <topology evidence="1">Multi-pass membrane protein</topology>
    </subcellularLocation>
</comment>
<evidence type="ECO:0000256" key="5">
    <source>
        <dbReference type="SAM" id="Phobius"/>
    </source>
</evidence>
<keyword evidence="8" id="KW-1185">Reference proteome</keyword>
<feature type="transmembrane region" description="Helical" evidence="5">
    <location>
        <begin position="456"/>
        <end position="479"/>
    </location>
</feature>
<reference evidence="7" key="2">
    <citation type="submission" date="2025-09" db="UniProtKB">
        <authorList>
            <consortium name="Ensembl"/>
        </authorList>
    </citation>
    <scope>IDENTIFICATION</scope>
</reference>
<keyword evidence="2 5" id="KW-0812">Transmembrane</keyword>
<accession>A0A3P9CZC8</accession>
<feature type="domain" description="Ion transport" evidence="6">
    <location>
        <begin position="419"/>
        <end position="629"/>
    </location>
</feature>
<dbReference type="STRING" id="106582.ENSMZEP00005027327"/>
<feature type="transmembrane region" description="Helical" evidence="5">
    <location>
        <begin position="485"/>
        <end position="511"/>
    </location>
</feature>
<evidence type="ECO:0000256" key="1">
    <source>
        <dbReference type="ARBA" id="ARBA00004141"/>
    </source>
</evidence>
<evidence type="ECO:0000259" key="6">
    <source>
        <dbReference type="Pfam" id="PF00520"/>
    </source>
</evidence>
<evidence type="ECO:0000256" key="2">
    <source>
        <dbReference type="ARBA" id="ARBA00022692"/>
    </source>
</evidence>
<reference evidence="7" key="1">
    <citation type="submission" date="2025-08" db="UniProtKB">
        <authorList>
            <consortium name="Ensembl"/>
        </authorList>
    </citation>
    <scope>IDENTIFICATION</scope>
</reference>
<dbReference type="GO" id="GO:0001518">
    <property type="term" value="C:voltage-gated sodium channel complex"/>
    <property type="evidence" value="ECO:0007669"/>
    <property type="project" value="TreeGrafter"/>
</dbReference>
<feature type="transmembrane region" description="Helical" evidence="5">
    <location>
        <begin position="212"/>
        <end position="232"/>
    </location>
</feature>
<dbReference type="PANTHER" id="PTHR10037:SF223">
    <property type="entry name" value="SODIUM CHANNEL PROTEIN TYPE 4 SUBUNIT ALPHA"/>
    <property type="match status" value="1"/>
</dbReference>
<protein>
    <recommendedName>
        <fullName evidence="6">Ion transport domain-containing protein</fullName>
    </recommendedName>
</protein>
<dbReference type="Proteomes" id="UP000265160">
    <property type="component" value="Unplaced"/>
</dbReference>